<dbReference type="HOGENOM" id="CLU_2210346_0_0_1"/>
<reference evidence="1 2" key="1">
    <citation type="submission" date="2014-04" db="EMBL/GenBank/DDBJ databases">
        <title>Evolutionary Origins and Diversification of the Mycorrhizal Mutualists.</title>
        <authorList>
            <consortium name="DOE Joint Genome Institute"/>
            <consortium name="Mycorrhizal Genomics Consortium"/>
            <person name="Kohler A."/>
            <person name="Kuo A."/>
            <person name="Nagy L.G."/>
            <person name="Floudas D."/>
            <person name="Copeland A."/>
            <person name="Barry K.W."/>
            <person name="Cichocki N."/>
            <person name="Veneault-Fourrey C."/>
            <person name="LaButti K."/>
            <person name="Lindquist E.A."/>
            <person name="Lipzen A."/>
            <person name="Lundell T."/>
            <person name="Morin E."/>
            <person name="Murat C."/>
            <person name="Riley R."/>
            <person name="Ohm R."/>
            <person name="Sun H."/>
            <person name="Tunlid A."/>
            <person name="Henrissat B."/>
            <person name="Grigoriev I.V."/>
            <person name="Hibbett D.S."/>
            <person name="Martin F."/>
        </authorList>
    </citation>
    <scope>NUCLEOTIDE SEQUENCE [LARGE SCALE GENOMIC DNA]</scope>
    <source>
        <strain evidence="1 2">FD-317 M1</strain>
    </source>
</reference>
<organism evidence="1 2">
    <name type="scientific">Collybiopsis luxurians FD-317 M1</name>
    <dbReference type="NCBI Taxonomy" id="944289"/>
    <lineage>
        <taxon>Eukaryota</taxon>
        <taxon>Fungi</taxon>
        <taxon>Dikarya</taxon>
        <taxon>Basidiomycota</taxon>
        <taxon>Agaricomycotina</taxon>
        <taxon>Agaricomycetes</taxon>
        <taxon>Agaricomycetidae</taxon>
        <taxon>Agaricales</taxon>
        <taxon>Marasmiineae</taxon>
        <taxon>Omphalotaceae</taxon>
        <taxon>Collybiopsis</taxon>
        <taxon>Collybiopsis luxurians</taxon>
    </lineage>
</organism>
<evidence type="ECO:0000313" key="1">
    <source>
        <dbReference type="EMBL" id="KIK60285.1"/>
    </source>
</evidence>
<dbReference type="EMBL" id="KN834775">
    <property type="protein sequence ID" value="KIK60285.1"/>
    <property type="molecule type" value="Genomic_DNA"/>
</dbReference>
<dbReference type="AlphaFoldDB" id="A0A0D0B9G6"/>
<sequence>MGRWPSNILVAADPSRLSNVDSKQQKCDDCQILHSSRGVNRVVPGAPLFVESYLREECATIPVLSDSWYCDLRSYQSIPKRGYKYGQKMKINDPKSRIYRFKIYSPS</sequence>
<name>A0A0D0B9G6_9AGAR</name>
<dbReference type="Proteomes" id="UP000053593">
    <property type="component" value="Unassembled WGS sequence"/>
</dbReference>
<evidence type="ECO:0000313" key="2">
    <source>
        <dbReference type="Proteomes" id="UP000053593"/>
    </source>
</evidence>
<protein>
    <submittedName>
        <fullName evidence="1">Uncharacterized protein</fullName>
    </submittedName>
</protein>
<accession>A0A0D0B9G6</accession>
<proteinExistence type="predicted"/>
<keyword evidence="2" id="KW-1185">Reference proteome</keyword>
<gene>
    <name evidence="1" type="ORF">GYMLUDRAFT_73758</name>
</gene>